<keyword evidence="1 11" id="KW-0963">Cytoplasm</keyword>
<feature type="region of interest" description="Disordered" evidence="12">
    <location>
        <begin position="536"/>
        <end position="563"/>
    </location>
</feature>
<evidence type="ECO:0000256" key="11">
    <source>
        <dbReference type="HAMAP-Rule" id="MF_00848"/>
    </source>
</evidence>
<organism evidence="14 15">
    <name type="scientific">Desulfoplanes formicivorans</name>
    <dbReference type="NCBI Taxonomy" id="1592317"/>
    <lineage>
        <taxon>Bacteria</taxon>
        <taxon>Pseudomonadati</taxon>
        <taxon>Thermodesulfobacteriota</taxon>
        <taxon>Desulfovibrionia</taxon>
        <taxon>Desulfovibrionales</taxon>
        <taxon>Desulfoplanaceae</taxon>
        <taxon>Desulfoplanes</taxon>
    </lineage>
</organism>
<dbReference type="FunFam" id="3.40.50.300:FF:000309">
    <property type="entry name" value="ABC transporter ATP-binding protein"/>
    <property type="match status" value="1"/>
</dbReference>
<evidence type="ECO:0000256" key="8">
    <source>
        <dbReference type="ARBA" id="ARBA00023204"/>
    </source>
</evidence>
<dbReference type="GO" id="GO:0043022">
    <property type="term" value="F:ribosome binding"/>
    <property type="evidence" value="ECO:0007669"/>
    <property type="project" value="UniProtKB-UniRule"/>
</dbReference>
<dbReference type="Pfam" id="PF16326">
    <property type="entry name" value="ABC_tran_CTD"/>
    <property type="match status" value="1"/>
</dbReference>
<dbReference type="GO" id="GO:0005524">
    <property type="term" value="F:ATP binding"/>
    <property type="evidence" value="ECO:0007669"/>
    <property type="project" value="UniProtKB-UniRule"/>
</dbReference>
<dbReference type="STRING" id="1592317.DPF_0275"/>
<feature type="domain" description="ABC transporter" evidence="13">
    <location>
        <begin position="321"/>
        <end position="539"/>
    </location>
</feature>
<keyword evidence="8 11" id="KW-0234">DNA repair</keyword>
<feature type="binding site" evidence="11">
    <location>
        <begin position="36"/>
        <end position="43"/>
    </location>
    <ligand>
        <name>ATP</name>
        <dbReference type="ChEBI" id="CHEBI:30616"/>
        <label>1</label>
    </ligand>
</feature>
<evidence type="ECO:0000256" key="1">
    <source>
        <dbReference type="ARBA" id="ARBA00022490"/>
    </source>
</evidence>
<dbReference type="GO" id="GO:0016887">
    <property type="term" value="F:ATP hydrolysis activity"/>
    <property type="evidence" value="ECO:0007669"/>
    <property type="project" value="UniProtKB-UniRule"/>
</dbReference>
<dbReference type="PANTHER" id="PTHR42855:SF1">
    <property type="entry name" value="ABC TRANSPORTER DOMAIN-CONTAINING PROTEIN"/>
    <property type="match status" value="1"/>
</dbReference>
<evidence type="ECO:0000256" key="9">
    <source>
        <dbReference type="ARBA" id="ARBA00049360"/>
    </source>
</evidence>
<dbReference type="EMBL" id="BDFE01000004">
    <property type="protein sequence ID" value="GAU07585.1"/>
    <property type="molecule type" value="Genomic_DNA"/>
</dbReference>
<dbReference type="SMART" id="SM00382">
    <property type="entry name" value="AAA"/>
    <property type="match status" value="2"/>
</dbReference>
<comment type="similarity">
    <text evidence="10 11">Belongs to the ABC transporter superfamily. ABCF family. Uup subfamily.</text>
</comment>
<dbReference type="SUPFAM" id="SSF52540">
    <property type="entry name" value="P-loop containing nucleoside triphosphate hydrolases"/>
    <property type="match status" value="2"/>
</dbReference>
<reference evidence="15" key="1">
    <citation type="submission" date="2016-06" db="EMBL/GenBank/DDBJ databases">
        <title>Draft genome sequence of Desulfoplanes formicivorans strain Pf12B.</title>
        <authorList>
            <person name="Watanabe M."/>
            <person name="Kojima H."/>
            <person name="Fukui M."/>
        </authorList>
    </citation>
    <scope>NUCLEOTIDE SEQUENCE [LARGE SCALE GENOMIC DNA]</scope>
    <source>
        <strain evidence="15">Pf12B</strain>
    </source>
</reference>
<name>A0A194AEF6_9BACT</name>
<evidence type="ECO:0000256" key="5">
    <source>
        <dbReference type="ARBA" id="ARBA00022801"/>
    </source>
</evidence>
<dbReference type="PANTHER" id="PTHR42855">
    <property type="entry name" value="ABC TRANSPORTER ATP-BINDING SUBUNIT"/>
    <property type="match status" value="1"/>
</dbReference>
<evidence type="ECO:0000256" key="10">
    <source>
        <dbReference type="ARBA" id="ARBA00061478"/>
    </source>
</evidence>
<dbReference type="InterPro" id="IPR043686">
    <property type="entry name" value="Uup"/>
</dbReference>
<feature type="binding site" evidence="11">
    <location>
        <begin position="353"/>
        <end position="360"/>
    </location>
    <ligand>
        <name>ATP</name>
        <dbReference type="ChEBI" id="CHEBI:30616"/>
        <label>2</label>
    </ligand>
</feature>
<dbReference type="PROSITE" id="PS00211">
    <property type="entry name" value="ABC_TRANSPORTER_1"/>
    <property type="match status" value="1"/>
</dbReference>
<sequence>MSLVSLKGVSLSFTGQPLLDAIDLVVHSGDRIGLLGRNGVGKSTLMQLIHGELTPQDGDVFCQKGITMAYLPQDVPVHITGSVFDVVARGLKETGQALAEYTALTATMKAGEPSHDQLQRLAMLQEIIDRGDGWTLDHTIRQTLSKLKLSADADFTTLSGGRKRQALLALALVSQPDLLLLDEPTNHLDLESIAWLEEFLASYPHALLFITHDRSLLARVANRIVELDRGHLYDWSCDYPTFLRRKEEILHGESRQWERLDKKLAQEEQWIRQGIKARRTRNEGRVRALERLRREKAERRARLGTVTMIAQEAERSGKLVAQVDNLTFGYDDTPLIADFSAIITRGDKIGILGPNGSGKTTLLHLLFGSLQPRSGTVRLGTRLEILYSDQLRQGIDDSKTVRDNVAQGNDVVTINGRTKHVIGYLKDFLFTPDRANTKASLLSGGERNRLLLAKLFTKPSNVLVMDEPTNDLDMETLELLESLLVNYPGTLLLVSHDRTFLNNVVTSLIVFEGQGRVQEYVGGYDDWLSQTAAARTVNPPAREPKAKQPLPKPPRTSNRPPRLTFNEKRELAALPSKIETLEEEKQAILARLEDPASMDPADPSSYVRLGERLASLDASLESLYERWVALSSIEGD</sequence>
<dbReference type="GO" id="GO:0006281">
    <property type="term" value="P:DNA repair"/>
    <property type="evidence" value="ECO:0007669"/>
    <property type="project" value="UniProtKB-KW"/>
</dbReference>
<comment type="catalytic activity">
    <reaction evidence="9 11">
        <text>ATP + H2O = ADP + phosphate + H(+)</text>
        <dbReference type="Rhea" id="RHEA:13065"/>
        <dbReference type="ChEBI" id="CHEBI:15377"/>
        <dbReference type="ChEBI" id="CHEBI:15378"/>
        <dbReference type="ChEBI" id="CHEBI:30616"/>
        <dbReference type="ChEBI" id="CHEBI:43474"/>
        <dbReference type="ChEBI" id="CHEBI:456216"/>
    </reaction>
</comment>
<proteinExistence type="inferred from homology"/>
<keyword evidence="4 11" id="KW-0227">DNA damage</keyword>
<feature type="domain" description="ABC transporter" evidence="13">
    <location>
        <begin position="4"/>
        <end position="254"/>
    </location>
</feature>
<dbReference type="CDD" id="cd03221">
    <property type="entry name" value="ABCF_EF-3"/>
    <property type="match status" value="2"/>
</dbReference>
<evidence type="ECO:0000256" key="2">
    <source>
        <dbReference type="ARBA" id="ARBA00022737"/>
    </source>
</evidence>
<keyword evidence="7 11" id="KW-0238">DNA-binding</keyword>
<dbReference type="Gene3D" id="3.40.50.300">
    <property type="entry name" value="P-loop containing nucleotide triphosphate hydrolases"/>
    <property type="match status" value="2"/>
</dbReference>
<dbReference type="InterPro" id="IPR037118">
    <property type="entry name" value="Val-tRNA_synth_C_sf"/>
</dbReference>
<comment type="caution">
    <text evidence="14">The sequence shown here is derived from an EMBL/GenBank/DDBJ whole genome shotgun (WGS) entry which is preliminary data.</text>
</comment>
<dbReference type="EC" id="3.6.1.-" evidence="11"/>
<keyword evidence="5 11" id="KW-0378">Hydrolase</keyword>
<evidence type="ECO:0000256" key="7">
    <source>
        <dbReference type="ARBA" id="ARBA00023125"/>
    </source>
</evidence>
<evidence type="ECO:0000313" key="15">
    <source>
        <dbReference type="Proteomes" id="UP000095200"/>
    </source>
</evidence>
<dbReference type="HAMAP" id="MF_00848">
    <property type="entry name" value="Uup"/>
    <property type="match status" value="1"/>
</dbReference>
<dbReference type="PROSITE" id="PS50893">
    <property type="entry name" value="ABC_TRANSPORTER_2"/>
    <property type="match status" value="2"/>
</dbReference>
<accession>A0A194AEF6</accession>
<dbReference type="Proteomes" id="UP000095200">
    <property type="component" value="Unassembled WGS sequence"/>
</dbReference>
<dbReference type="Pfam" id="PF12848">
    <property type="entry name" value="ABC_tran_Xtn"/>
    <property type="match status" value="1"/>
</dbReference>
<dbReference type="RefSeq" id="WP_069857077.1">
    <property type="nucleotide sequence ID" value="NZ_BDFE01000004.1"/>
</dbReference>
<dbReference type="InterPro" id="IPR051309">
    <property type="entry name" value="ABCF_ATPase"/>
</dbReference>
<protein>
    <recommendedName>
        <fullName evidence="11">ATP-binding protein Uup</fullName>
        <ecNumber evidence="11">3.6.1.-</ecNumber>
    </recommendedName>
</protein>
<comment type="function">
    <text evidence="11">Probably plays a role in ribosome assembly or function. May be involved in resolution of branched DNA intermediates that result from template switching in postreplication gaps. Binds DNA and has ATPase activity.</text>
</comment>
<dbReference type="AlphaFoldDB" id="A0A194AEF6"/>
<evidence type="ECO:0000256" key="12">
    <source>
        <dbReference type="SAM" id="MobiDB-lite"/>
    </source>
</evidence>
<evidence type="ECO:0000256" key="6">
    <source>
        <dbReference type="ARBA" id="ARBA00022840"/>
    </source>
</evidence>
<keyword evidence="6 11" id="KW-0067">ATP-binding</keyword>
<evidence type="ECO:0000259" key="13">
    <source>
        <dbReference type="PROSITE" id="PS50893"/>
    </source>
</evidence>
<dbReference type="InterPro" id="IPR017871">
    <property type="entry name" value="ABC_transporter-like_CS"/>
</dbReference>
<gene>
    <name evidence="11" type="primary">uup</name>
    <name evidence="14" type="ORF">DPF_0275</name>
</gene>
<dbReference type="GO" id="GO:0005737">
    <property type="term" value="C:cytoplasm"/>
    <property type="evidence" value="ECO:0007669"/>
    <property type="project" value="UniProtKB-SubCell"/>
</dbReference>
<dbReference type="InterPro" id="IPR032524">
    <property type="entry name" value="ABC_tran_C"/>
</dbReference>
<dbReference type="InterPro" id="IPR027417">
    <property type="entry name" value="P-loop_NTPase"/>
</dbReference>
<comment type="subcellular location">
    <subcellularLocation>
        <location evidence="11">Cytoplasm</location>
    </subcellularLocation>
    <text evidence="11">Associates with ribosomes.</text>
</comment>
<evidence type="ECO:0000256" key="4">
    <source>
        <dbReference type="ARBA" id="ARBA00022763"/>
    </source>
</evidence>
<keyword evidence="2 11" id="KW-0677">Repeat</keyword>
<dbReference type="OrthoDB" id="9808609at2"/>
<evidence type="ECO:0000313" key="14">
    <source>
        <dbReference type="EMBL" id="GAU07585.1"/>
    </source>
</evidence>
<evidence type="ECO:0000256" key="3">
    <source>
        <dbReference type="ARBA" id="ARBA00022741"/>
    </source>
</evidence>
<keyword evidence="15" id="KW-1185">Reference proteome</keyword>
<dbReference type="GO" id="GO:0003677">
    <property type="term" value="F:DNA binding"/>
    <property type="evidence" value="ECO:0007669"/>
    <property type="project" value="UniProtKB-UniRule"/>
</dbReference>
<keyword evidence="3 11" id="KW-0547">Nucleotide-binding</keyword>
<dbReference type="Pfam" id="PF00005">
    <property type="entry name" value="ABC_tran"/>
    <property type="match status" value="2"/>
</dbReference>
<dbReference type="InterPro" id="IPR003439">
    <property type="entry name" value="ABC_transporter-like_ATP-bd"/>
</dbReference>
<dbReference type="Gene3D" id="1.10.287.380">
    <property type="entry name" value="Valyl-tRNA synthetase, C-terminal domain"/>
    <property type="match status" value="1"/>
</dbReference>
<dbReference type="InterPro" id="IPR003593">
    <property type="entry name" value="AAA+_ATPase"/>
</dbReference>
<dbReference type="FunFam" id="3.40.50.300:FF:000011">
    <property type="entry name" value="Putative ABC transporter ATP-binding component"/>
    <property type="match status" value="1"/>
</dbReference>
<dbReference type="InterPro" id="IPR032781">
    <property type="entry name" value="ABC_tran_Xtn"/>
</dbReference>